<dbReference type="Gene3D" id="1.10.357.40">
    <property type="entry name" value="YbiA-like"/>
    <property type="match status" value="1"/>
</dbReference>
<evidence type="ECO:0000313" key="5">
    <source>
        <dbReference type="Proteomes" id="UP000199545"/>
    </source>
</evidence>
<dbReference type="OrthoDB" id="67297at2"/>
<comment type="catalytic activity">
    <reaction evidence="2">
        <text>2,5-diamino-6-hydroxy-4-(5-phosphoribosylamino)-pyrimidine + H2O = 2,5,6-triamino-4-hydroxypyrimidine + D-ribose 5-phosphate</text>
        <dbReference type="Rhea" id="RHEA:23436"/>
        <dbReference type="ChEBI" id="CHEBI:15377"/>
        <dbReference type="ChEBI" id="CHEBI:58614"/>
        <dbReference type="ChEBI" id="CHEBI:78346"/>
        <dbReference type="ChEBI" id="CHEBI:137796"/>
    </reaction>
</comment>
<proteinExistence type="predicted"/>
<evidence type="ECO:0000256" key="2">
    <source>
        <dbReference type="ARBA" id="ARBA00000751"/>
    </source>
</evidence>
<dbReference type="NCBIfam" id="TIGR02464">
    <property type="entry name" value="ribofla_fusion"/>
    <property type="match status" value="1"/>
</dbReference>
<dbReference type="SUPFAM" id="SSF143990">
    <property type="entry name" value="YbiA-like"/>
    <property type="match status" value="1"/>
</dbReference>
<feature type="domain" description="NADAR" evidence="3">
    <location>
        <begin position="4"/>
        <end position="145"/>
    </location>
</feature>
<dbReference type="Proteomes" id="UP000199545">
    <property type="component" value="Unassembled WGS sequence"/>
</dbReference>
<dbReference type="CDD" id="cd15457">
    <property type="entry name" value="NADAR"/>
    <property type="match status" value="1"/>
</dbReference>
<dbReference type="InterPro" id="IPR037238">
    <property type="entry name" value="YbiA-like_sf"/>
</dbReference>
<dbReference type="Pfam" id="PF08719">
    <property type="entry name" value="NADAR"/>
    <property type="match status" value="1"/>
</dbReference>
<dbReference type="STRING" id="46223.SAMN05421852_104207"/>
<dbReference type="AlphaFoldDB" id="A0A1I3NN31"/>
<dbReference type="RefSeq" id="WP_093228989.1">
    <property type="nucleotide sequence ID" value="NZ_FORR01000004.1"/>
</dbReference>
<evidence type="ECO:0000259" key="3">
    <source>
        <dbReference type="Pfam" id="PF08719"/>
    </source>
</evidence>
<dbReference type="InterPro" id="IPR012816">
    <property type="entry name" value="NADAR"/>
</dbReference>
<comment type="catalytic activity">
    <reaction evidence="1">
        <text>5-amino-6-(5-phospho-D-ribosylamino)uracil + H2O = 5,6-diaminouracil + D-ribose 5-phosphate</text>
        <dbReference type="Rhea" id="RHEA:55020"/>
        <dbReference type="ChEBI" id="CHEBI:15377"/>
        <dbReference type="ChEBI" id="CHEBI:46252"/>
        <dbReference type="ChEBI" id="CHEBI:58453"/>
        <dbReference type="ChEBI" id="CHEBI:78346"/>
    </reaction>
</comment>
<reference evidence="4 5" key="1">
    <citation type="submission" date="2016-10" db="EMBL/GenBank/DDBJ databases">
        <authorList>
            <person name="de Groot N.N."/>
        </authorList>
    </citation>
    <scope>NUCLEOTIDE SEQUENCE [LARGE SCALE GENOMIC DNA]</scope>
    <source>
        <strain evidence="4 5">DSM 44778</strain>
    </source>
</reference>
<protein>
    <recommendedName>
        <fullName evidence="3">NADAR domain-containing protein</fullName>
    </recommendedName>
</protein>
<accession>A0A1I3NN31</accession>
<evidence type="ECO:0000313" key="4">
    <source>
        <dbReference type="EMBL" id="SFJ10577.1"/>
    </source>
</evidence>
<gene>
    <name evidence="4" type="ORF">SAMN05421852_104207</name>
</gene>
<sequence>MPIYFYRINEEYGSFSNFSPHPIELDGKKWPTTEHYFQAQKFITTDPAYSEKIRLASSPMVAARLGRSRKAPLRPDWEKIKDDVMRKAVRCKVMTHPDVKELLLSTGDEEIIEKTTKDTYWGCGSDGKGKNMLGKILMEIREELRKP</sequence>
<organism evidence="4 5">
    <name type="scientific">Thermoflavimicrobium dichotomicum</name>
    <dbReference type="NCBI Taxonomy" id="46223"/>
    <lineage>
        <taxon>Bacteria</taxon>
        <taxon>Bacillati</taxon>
        <taxon>Bacillota</taxon>
        <taxon>Bacilli</taxon>
        <taxon>Bacillales</taxon>
        <taxon>Thermoactinomycetaceae</taxon>
        <taxon>Thermoflavimicrobium</taxon>
    </lineage>
</organism>
<dbReference type="EMBL" id="FORR01000004">
    <property type="protein sequence ID" value="SFJ10577.1"/>
    <property type="molecule type" value="Genomic_DNA"/>
</dbReference>
<keyword evidence="5" id="KW-1185">Reference proteome</keyword>
<evidence type="ECO:0000256" key="1">
    <source>
        <dbReference type="ARBA" id="ARBA00000022"/>
    </source>
</evidence>
<name>A0A1I3NN31_9BACL</name>